<dbReference type="AlphaFoldDB" id="A0A927CU48"/>
<gene>
    <name evidence="2" type="ORF">IDH41_27170</name>
</gene>
<sequence length="117" mass="13574">MPMDKTIGRYFKKKQKLKELEQELAELREEIMGYCEEQGVSELDAESHKVKIVVQERKEYDDGKLYEALPDPDVWRLLSRADASKVASLIKLNVITEDSIKDAYTLKTVKLLQVDKK</sequence>
<dbReference type="Proteomes" id="UP000632125">
    <property type="component" value="Unassembled WGS sequence"/>
</dbReference>
<proteinExistence type="predicted"/>
<keyword evidence="3" id="KW-1185">Reference proteome</keyword>
<accession>A0A927CU48</accession>
<evidence type="ECO:0000256" key="1">
    <source>
        <dbReference type="SAM" id="Coils"/>
    </source>
</evidence>
<organism evidence="2 3">
    <name type="scientific">Paenibacillus arenilitoris</name>
    <dbReference type="NCBI Taxonomy" id="2772299"/>
    <lineage>
        <taxon>Bacteria</taxon>
        <taxon>Bacillati</taxon>
        <taxon>Bacillota</taxon>
        <taxon>Bacilli</taxon>
        <taxon>Bacillales</taxon>
        <taxon>Paenibacillaceae</taxon>
        <taxon>Paenibacillus</taxon>
    </lineage>
</organism>
<evidence type="ECO:0000313" key="3">
    <source>
        <dbReference type="Proteomes" id="UP000632125"/>
    </source>
</evidence>
<reference evidence="2" key="1">
    <citation type="submission" date="2020-09" db="EMBL/GenBank/DDBJ databases">
        <title>A novel bacterium of genus Paenibacillus, isolated from South China Sea.</title>
        <authorList>
            <person name="Huang H."/>
            <person name="Mo K."/>
            <person name="Hu Y."/>
        </authorList>
    </citation>
    <scope>NUCLEOTIDE SEQUENCE</scope>
    <source>
        <strain evidence="2">IB182493</strain>
    </source>
</reference>
<protein>
    <submittedName>
        <fullName evidence="2">Uncharacterized protein</fullName>
    </submittedName>
</protein>
<evidence type="ECO:0000313" key="2">
    <source>
        <dbReference type="EMBL" id="MBD2872271.1"/>
    </source>
</evidence>
<name>A0A927CU48_9BACL</name>
<comment type="caution">
    <text evidence="2">The sequence shown here is derived from an EMBL/GenBank/DDBJ whole genome shotgun (WGS) entry which is preliminary data.</text>
</comment>
<feature type="coiled-coil region" evidence="1">
    <location>
        <begin position="3"/>
        <end position="37"/>
    </location>
</feature>
<dbReference type="EMBL" id="JACXIY010000044">
    <property type="protein sequence ID" value="MBD2872271.1"/>
    <property type="molecule type" value="Genomic_DNA"/>
</dbReference>
<keyword evidence="1" id="KW-0175">Coiled coil</keyword>